<feature type="region of interest" description="Disordered" evidence="1">
    <location>
        <begin position="132"/>
        <end position="159"/>
    </location>
</feature>
<evidence type="ECO:0000313" key="2">
    <source>
        <dbReference type="EMBL" id="EOO04066.1"/>
    </source>
</evidence>
<dbReference type="AlphaFoldDB" id="R8BXD8"/>
<protein>
    <submittedName>
        <fullName evidence="2">Uncharacterized protein</fullName>
    </submittedName>
</protein>
<keyword evidence="3" id="KW-1185">Reference proteome</keyword>
<organism evidence="2 3">
    <name type="scientific">Phaeoacremonium minimum (strain UCR-PA7)</name>
    <name type="common">Esca disease fungus</name>
    <name type="synonym">Togninia minima</name>
    <dbReference type="NCBI Taxonomy" id="1286976"/>
    <lineage>
        <taxon>Eukaryota</taxon>
        <taxon>Fungi</taxon>
        <taxon>Dikarya</taxon>
        <taxon>Ascomycota</taxon>
        <taxon>Pezizomycotina</taxon>
        <taxon>Sordariomycetes</taxon>
        <taxon>Sordariomycetidae</taxon>
        <taxon>Togniniales</taxon>
        <taxon>Togniniaceae</taxon>
        <taxon>Phaeoacremonium</taxon>
    </lineage>
</organism>
<dbReference type="RefSeq" id="XP_007911131.1">
    <property type="nucleotide sequence ID" value="XM_007912940.1"/>
</dbReference>
<sequence>MIECRNFMLYQLIDIGKDWLEVVETYHSHASKLIKDQKKAEIESKRRIQGLQGCYYRLNNFVPALDKDGNLLFNDDGKEYTILLQVRQQKDELLGLIDRYPERVCYENYSWVSPEHMKRAEELTARRNQQRLARGLPPWSPKHQETRVVHTHHGNPPEA</sequence>
<name>R8BXD8_PHAM7</name>
<dbReference type="Proteomes" id="UP000014074">
    <property type="component" value="Unassembled WGS sequence"/>
</dbReference>
<evidence type="ECO:0000256" key="1">
    <source>
        <dbReference type="SAM" id="MobiDB-lite"/>
    </source>
</evidence>
<dbReference type="eggNOG" id="ENOG502RJQJ">
    <property type="taxonomic scope" value="Eukaryota"/>
</dbReference>
<dbReference type="EMBL" id="KB932800">
    <property type="protein sequence ID" value="EOO04066.1"/>
    <property type="molecule type" value="Genomic_DNA"/>
</dbReference>
<evidence type="ECO:0000313" key="3">
    <source>
        <dbReference type="Proteomes" id="UP000014074"/>
    </source>
</evidence>
<dbReference type="KEGG" id="tmn:UCRPA7_344"/>
<accession>R8BXD8</accession>
<proteinExistence type="predicted"/>
<gene>
    <name evidence="2" type="ORF">UCRPA7_344</name>
</gene>
<dbReference type="GeneID" id="19323789"/>
<dbReference type="OrthoDB" id="3921745at2759"/>
<reference evidence="3" key="1">
    <citation type="journal article" date="2013" name="Genome Announc.">
        <title>Draft genome sequence of the ascomycete Phaeoacremonium aleophilum strain UCR-PA7, a causal agent of the esca disease complex in grapevines.</title>
        <authorList>
            <person name="Blanco-Ulate B."/>
            <person name="Rolshausen P."/>
            <person name="Cantu D."/>
        </authorList>
    </citation>
    <scope>NUCLEOTIDE SEQUENCE [LARGE SCALE GENOMIC DNA]</scope>
    <source>
        <strain evidence="3">UCR-PA7</strain>
    </source>
</reference>
<dbReference type="HOGENOM" id="CLU_1662032_0_0_1"/>